<comment type="caution">
    <text evidence="1">The sequence shown here is derived from an EMBL/GenBank/DDBJ whole genome shotgun (WGS) entry which is preliminary data.</text>
</comment>
<dbReference type="EMBL" id="JAHRIN010051598">
    <property type="protein sequence ID" value="MEQ2209643.1"/>
    <property type="molecule type" value="Genomic_DNA"/>
</dbReference>
<gene>
    <name evidence="1" type="ORF">XENOCAPTIV_001899</name>
</gene>
<organism evidence="1 2">
    <name type="scientific">Xenoophorus captivus</name>
    <dbReference type="NCBI Taxonomy" id="1517983"/>
    <lineage>
        <taxon>Eukaryota</taxon>
        <taxon>Metazoa</taxon>
        <taxon>Chordata</taxon>
        <taxon>Craniata</taxon>
        <taxon>Vertebrata</taxon>
        <taxon>Euteleostomi</taxon>
        <taxon>Actinopterygii</taxon>
        <taxon>Neopterygii</taxon>
        <taxon>Teleostei</taxon>
        <taxon>Neoteleostei</taxon>
        <taxon>Acanthomorphata</taxon>
        <taxon>Ovalentaria</taxon>
        <taxon>Atherinomorphae</taxon>
        <taxon>Cyprinodontiformes</taxon>
        <taxon>Goodeidae</taxon>
        <taxon>Xenoophorus</taxon>
    </lineage>
</organism>
<accession>A0ABV0RN94</accession>
<name>A0ABV0RN94_9TELE</name>
<protein>
    <submittedName>
        <fullName evidence="1">Uncharacterized protein</fullName>
    </submittedName>
</protein>
<evidence type="ECO:0000313" key="1">
    <source>
        <dbReference type="EMBL" id="MEQ2209643.1"/>
    </source>
</evidence>
<proteinExistence type="predicted"/>
<sequence>MAVRWNRSQLWVTRLRPATQELQRTDQSEGTQKSQKCLHFDLTTSPFCMYCSHLNPNTQYSRKVKPLNLNPTQSVSHTYSFCAALCIGWSQTDAGVQAGVSQGLLGSMDCNGQIGCTNMDGINLLCNDSGNLGGWHGPKHQFQPIPLLFFLKWLSHYIIFKIQRKC</sequence>
<dbReference type="Proteomes" id="UP001434883">
    <property type="component" value="Unassembled WGS sequence"/>
</dbReference>
<keyword evidence="2" id="KW-1185">Reference proteome</keyword>
<evidence type="ECO:0000313" key="2">
    <source>
        <dbReference type="Proteomes" id="UP001434883"/>
    </source>
</evidence>
<reference evidence="1 2" key="1">
    <citation type="submission" date="2021-06" db="EMBL/GenBank/DDBJ databases">
        <authorList>
            <person name="Palmer J.M."/>
        </authorList>
    </citation>
    <scope>NUCLEOTIDE SEQUENCE [LARGE SCALE GENOMIC DNA]</scope>
    <source>
        <strain evidence="1 2">XC_2019</strain>
        <tissue evidence="1">Muscle</tissue>
    </source>
</reference>